<dbReference type="AlphaFoldDB" id="A0A9N7W2J6"/>
<protein>
    <submittedName>
        <fullName evidence="2">Uncharacterized protein</fullName>
    </submittedName>
</protein>
<sequence>MRRQNLTQPSHELISFRQSPGFDMSRVLADMTHSSMQRPSGVQLSHVETCAGGGGRLSDPLHVSLGPVETTEPVGRTSRPDAFTRGPQTSLMVCLLKAWLLVWVLAEAGERAARLTGR</sequence>
<dbReference type="Proteomes" id="UP001153269">
    <property type="component" value="Unassembled WGS sequence"/>
</dbReference>
<reference evidence="2" key="1">
    <citation type="submission" date="2020-03" db="EMBL/GenBank/DDBJ databases">
        <authorList>
            <person name="Weist P."/>
        </authorList>
    </citation>
    <scope>NUCLEOTIDE SEQUENCE</scope>
</reference>
<proteinExistence type="predicted"/>
<gene>
    <name evidence="2" type="ORF">PLEPLA_LOCUS48465</name>
</gene>
<keyword evidence="3" id="KW-1185">Reference proteome</keyword>
<comment type="caution">
    <text evidence="2">The sequence shown here is derived from an EMBL/GenBank/DDBJ whole genome shotgun (WGS) entry which is preliminary data.</text>
</comment>
<dbReference type="EMBL" id="CADEAL010004486">
    <property type="protein sequence ID" value="CAB1460614.1"/>
    <property type="molecule type" value="Genomic_DNA"/>
</dbReference>
<evidence type="ECO:0000256" key="1">
    <source>
        <dbReference type="SAM" id="MobiDB-lite"/>
    </source>
</evidence>
<organism evidence="2 3">
    <name type="scientific">Pleuronectes platessa</name>
    <name type="common">European plaice</name>
    <dbReference type="NCBI Taxonomy" id="8262"/>
    <lineage>
        <taxon>Eukaryota</taxon>
        <taxon>Metazoa</taxon>
        <taxon>Chordata</taxon>
        <taxon>Craniata</taxon>
        <taxon>Vertebrata</taxon>
        <taxon>Euteleostomi</taxon>
        <taxon>Actinopterygii</taxon>
        <taxon>Neopterygii</taxon>
        <taxon>Teleostei</taxon>
        <taxon>Neoteleostei</taxon>
        <taxon>Acanthomorphata</taxon>
        <taxon>Carangaria</taxon>
        <taxon>Pleuronectiformes</taxon>
        <taxon>Pleuronectoidei</taxon>
        <taxon>Pleuronectidae</taxon>
        <taxon>Pleuronectes</taxon>
    </lineage>
</organism>
<evidence type="ECO:0000313" key="2">
    <source>
        <dbReference type="EMBL" id="CAB1460614.1"/>
    </source>
</evidence>
<evidence type="ECO:0000313" key="3">
    <source>
        <dbReference type="Proteomes" id="UP001153269"/>
    </source>
</evidence>
<name>A0A9N7W2J6_PLEPL</name>
<accession>A0A9N7W2J6</accession>
<feature type="region of interest" description="Disordered" evidence="1">
    <location>
        <begin position="56"/>
        <end position="83"/>
    </location>
</feature>